<feature type="chain" id="PRO_5045594474" description="Hemerythrin-like domain-containing protein" evidence="1">
    <location>
        <begin position="28"/>
        <end position="304"/>
    </location>
</feature>
<evidence type="ECO:0000259" key="2">
    <source>
        <dbReference type="Pfam" id="PF01814"/>
    </source>
</evidence>
<dbReference type="Pfam" id="PF01814">
    <property type="entry name" value="Hemerythrin"/>
    <property type="match status" value="1"/>
</dbReference>
<dbReference type="InterPro" id="IPR053206">
    <property type="entry name" value="Dimeric_xanthone_biosynth"/>
</dbReference>
<reference evidence="3 4" key="1">
    <citation type="journal article" date="2022" name="G3 (Bethesda)">
        <title>Enemy or ally: a genomic approach to elucidate the lifestyle of Phyllosticta citrichinaensis.</title>
        <authorList>
            <person name="Buijs V.A."/>
            <person name="Groenewald J.Z."/>
            <person name="Haridas S."/>
            <person name="LaButti K.M."/>
            <person name="Lipzen A."/>
            <person name="Martin F.M."/>
            <person name="Barry K."/>
            <person name="Grigoriev I.V."/>
            <person name="Crous P.W."/>
            <person name="Seidl M.F."/>
        </authorList>
    </citation>
    <scope>NUCLEOTIDE SEQUENCE [LARGE SCALE GENOMIC DNA]</scope>
    <source>
        <strain evidence="3 4">CBS 129764</strain>
    </source>
</reference>
<comment type="caution">
    <text evidence="3">The sequence shown here is derived from an EMBL/GenBank/DDBJ whole genome shotgun (WGS) entry which is preliminary data.</text>
</comment>
<keyword evidence="1" id="KW-0732">Signal</keyword>
<proteinExistence type="predicted"/>
<name>A0ABR1Y0L9_9PEZI</name>
<dbReference type="Gene3D" id="1.20.120.520">
    <property type="entry name" value="nmb1532 protein domain like"/>
    <property type="match status" value="1"/>
</dbReference>
<dbReference type="Proteomes" id="UP001456524">
    <property type="component" value="Unassembled WGS sequence"/>
</dbReference>
<evidence type="ECO:0000256" key="1">
    <source>
        <dbReference type="SAM" id="SignalP"/>
    </source>
</evidence>
<evidence type="ECO:0000313" key="3">
    <source>
        <dbReference type="EMBL" id="KAK8173928.1"/>
    </source>
</evidence>
<keyword evidence="4" id="KW-1185">Reference proteome</keyword>
<gene>
    <name evidence="3" type="ORF">IWX90DRAFT_157890</name>
</gene>
<dbReference type="InterPro" id="IPR012312">
    <property type="entry name" value="Hemerythrin-like"/>
</dbReference>
<dbReference type="CDD" id="cd12108">
    <property type="entry name" value="Hr-like"/>
    <property type="match status" value="1"/>
</dbReference>
<protein>
    <recommendedName>
        <fullName evidence="2">Hemerythrin-like domain-containing protein</fullName>
    </recommendedName>
</protein>
<feature type="signal peptide" evidence="1">
    <location>
        <begin position="1"/>
        <end position="27"/>
    </location>
</feature>
<dbReference type="EMBL" id="JBBWUH010000003">
    <property type="protein sequence ID" value="KAK8173928.1"/>
    <property type="molecule type" value="Genomic_DNA"/>
</dbReference>
<dbReference type="PANTHER" id="PTHR38048">
    <property type="entry name" value="EXPRESSED PROTEIN"/>
    <property type="match status" value="1"/>
</dbReference>
<sequence length="304" mass="33996">MVSFGLLFTNILTLIFASLLTTSMAQATNHAAKPWADQPCPLIKTPQFETKKGDIFTKGATHMALLHNAILRGFNTIYLQAPHVKDEQEKADFIGYSLAWHKFVASHHDDEERELFPAVEGVLKEKGIWEKTHQEHQSFLGGLADFEIYLSSLHSPYTFSGTELVRIMDTFREPFVNHFHSEIATIANFSTLPNAPAAGSPEADTTAATFKAWGKKTLTKAGMTDVVPFCLLNMDGTYEDGMWANWPPMPGPIRWMMVNVFGSWNWGWWRFASCYGNGMPRPLYALEGVADEAAGKKESDKGEL</sequence>
<accession>A0ABR1Y0L9</accession>
<evidence type="ECO:0000313" key="4">
    <source>
        <dbReference type="Proteomes" id="UP001456524"/>
    </source>
</evidence>
<dbReference type="PANTHER" id="PTHR38048:SF2">
    <property type="entry name" value="HEMERYTHRIN-LIKE DOMAIN-CONTAINING PROTEIN"/>
    <property type="match status" value="1"/>
</dbReference>
<feature type="domain" description="Hemerythrin-like" evidence="2">
    <location>
        <begin position="64"/>
        <end position="183"/>
    </location>
</feature>
<organism evidence="3 4">
    <name type="scientific">Phyllosticta citrichinensis</name>
    <dbReference type="NCBI Taxonomy" id="1130410"/>
    <lineage>
        <taxon>Eukaryota</taxon>
        <taxon>Fungi</taxon>
        <taxon>Dikarya</taxon>
        <taxon>Ascomycota</taxon>
        <taxon>Pezizomycotina</taxon>
        <taxon>Dothideomycetes</taxon>
        <taxon>Dothideomycetes incertae sedis</taxon>
        <taxon>Botryosphaeriales</taxon>
        <taxon>Phyllostictaceae</taxon>
        <taxon>Phyllosticta</taxon>
    </lineage>
</organism>